<gene>
    <name evidence="1" type="ORF">H3146_27145</name>
</gene>
<dbReference type="Proteomes" id="UP000525686">
    <property type="component" value="Unassembled WGS sequence"/>
</dbReference>
<name>A0A7W3WRK6_9ACTN</name>
<evidence type="ECO:0000313" key="2">
    <source>
        <dbReference type="Proteomes" id="UP000525686"/>
    </source>
</evidence>
<accession>A0A7W3WRK6</accession>
<dbReference type="EMBL" id="JABJWZ010000538">
    <property type="protein sequence ID" value="MBB1256985.1"/>
    <property type="molecule type" value="Genomic_DNA"/>
</dbReference>
<evidence type="ECO:0000313" key="1">
    <source>
        <dbReference type="EMBL" id="MBB1256985.1"/>
    </source>
</evidence>
<sequence length="189" mass="21387">MPDRTHEFGLFGAQGERGSEAAARVLDSLAGGISSPVSSGRGLSARLRYLTRSKAGYEAMKQAGISVTSRTMKRWLAGTQRPNNANLEKIDRAYWSFRRQNVAKYLLKRLNSRGGTRVEIHPLDQSRVLVPRQRVLEYRKLNIRHWDAIINAWAKGDSRMLDDAWIDQMVELGSQWGKYEYVTSVGFSA</sequence>
<reference evidence="2" key="1">
    <citation type="submission" date="2020-05" db="EMBL/GenBank/DDBJ databases">
        <title>Classification of alakaliphilic streptomycetes isolated from an alkaline soil next to Lonar Crater, India and a proposal for the recognition of Streptomyces alkaliterrae sp. nov.</title>
        <authorList>
            <person name="Golinska P."/>
        </authorList>
    </citation>
    <scope>NUCLEOTIDE SEQUENCE [LARGE SCALE GENOMIC DNA]</scope>
    <source>
        <strain evidence="2">OF3</strain>
    </source>
</reference>
<organism evidence="1 2">
    <name type="scientific">Streptomyces alkaliterrae</name>
    <dbReference type="NCBI Taxonomy" id="2213162"/>
    <lineage>
        <taxon>Bacteria</taxon>
        <taxon>Bacillati</taxon>
        <taxon>Actinomycetota</taxon>
        <taxon>Actinomycetes</taxon>
        <taxon>Kitasatosporales</taxon>
        <taxon>Streptomycetaceae</taxon>
        <taxon>Streptomyces</taxon>
    </lineage>
</organism>
<comment type="caution">
    <text evidence="1">The sequence shown here is derived from an EMBL/GenBank/DDBJ whole genome shotgun (WGS) entry which is preliminary data.</text>
</comment>
<proteinExistence type="predicted"/>
<protein>
    <submittedName>
        <fullName evidence="1">Transcriptional regulator</fullName>
    </submittedName>
</protein>
<dbReference type="RefSeq" id="WP_181355741.1">
    <property type="nucleotide sequence ID" value="NZ_JABJWZ010000538.1"/>
</dbReference>
<dbReference type="AlphaFoldDB" id="A0A7W3WRK6"/>